<dbReference type="EMBL" id="CAMGYJ010000011">
    <property type="protein sequence ID" value="CAI0609865.1"/>
    <property type="molecule type" value="Genomic_DNA"/>
</dbReference>
<accession>A0AAV0RWE3</accession>
<name>A0AAV0RWE3_9ROSI</name>
<feature type="region of interest" description="Disordered" evidence="1">
    <location>
        <begin position="234"/>
        <end position="315"/>
    </location>
</feature>
<dbReference type="PANTHER" id="PTHR34194">
    <property type="entry name" value="F14J8.16 PROTEIN"/>
    <property type="match status" value="1"/>
</dbReference>
<dbReference type="Proteomes" id="UP001154282">
    <property type="component" value="Unassembled WGS sequence"/>
</dbReference>
<protein>
    <submittedName>
        <fullName evidence="2">Uncharacterized protein</fullName>
    </submittedName>
</protein>
<evidence type="ECO:0000313" key="2">
    <source>
        <dbReference type="EMBL" id="CAI0609865.1"/>
    </source>
</evidence>
<dbReference type="AlphaFoldDB" id="A0AAV0RWE3"/>
<gene>
    <name evidence="2" type="ORF">LITE_LOCUS50293</name>
</gene>
<reference evidence="2" key="1">
    <citation type="submission" date="2022-08" db="EMBL/GenBank/DDBJ databases">
        <authorList>
            <person name="Gutierrez-Valencia J."/>
        </authorList>
    </citation>
    <scope>NUCLEOTIDE SEQUENCE</scope>
</reference>
<organism evidence="2 3">
    <name type="scientific">Linum tenue</name>
    <dbReference type="NCBI Taxonomy" id="586396"/>
    <lineage>
        <taxon>Eukaryota</taxon>
        <taxon>Viridiplantae</taxon>
        <taxon>Streptophyta</taxon>
        <taxon>Embryophyta</taxon>
        <taxon>Tracheophyta</taxon>
        <taxon>Spermatophyta</taxon>
        <taxon>Magnoliopsida</taxon>
        <taxon>eudicotyledons</taxon>
        <taxon>Gunneridae</taxon>
        <taxon>Pentapetalae</taxon>
        <taxon>rosids</taxon>
        <taxon>fabids</taxon>
        <taxon>Malpighiales</taxon>
        <taxon>Linaceae</taxon>
        <taxon>Linum</taxon>
    </lineage>
</organism>
<feature type="region of interest" description="Disordered" evidence="1">
    <location>
        <begin position="356"/>
        <end position="410"/>
    </location>
</feature>
<feature type="region of interest" description="Disordered" evidence="1">
    <location>
        <begin position="26"/>
        <end position="48"/>
    </location>
</feature>
<proteinExistence type="predicted"/>
<evidence type="ECO:0000313" key="3">
    <source>
        <dbReference type="Proteomes" id="UP001154282"/>
    </source>
</evidence>
<feature type="compositionally biased region" description="Basic and acidic residues" evidence="1">
    <location>
        <begin position="356"/>
        <end position="395"/>
    </location>
</feature>
<dbReference type="PANTHER" id="PTHR34194:SF2">
    <property type="entry name" value="F14J8.16 PROTEIN"/>
    <property type="match status" value="1"/>
</dbReference>
<keyword evidence="3" id="KW-1185">Reference proteome</keyword>
<feature type="compositionally biased region" description="Basic and acidic residues" evidence="1">
    <location>
        <begin position="262"/>
        <end position="308"/>
    </location>
</feature>
<evidence type="ECO:0000256" key="1">
    <source>
        <dbReference type="SAM" id="MobiDB-lite"/>
    </source>
</evidence>
<sequence length="625" mass="70283">MSMDRRNDAAGYADDSFLGACCSNDKNGLSRKDDTGAETTDTGFDDKSVDSFHVDSEFVEEPDDIGGSANDDNVVDRSFDNAPAAEEVADHWNNVHFDLPDRDQTAADDIIGASDPAYLRFLENLREDGNSYNIELPVSSGESLSFVYEKQDDSHGQCDATETRKNSVQRKNGEPEICLGKGCNETRDQCDAGKARQTSSQSKNGESEICLGKDCNETQGHCQIRDEAGTECDLRVPSGSNKSSLTGRKFSYKTKNGLRSGFRREGKSQMEELLKRESKKKVDERCDPTVASGRDRRSCSPMKPRIEDETGDAPESACKVEAPMPAKTGDTRTGKVMAPSLVRDRATKTIPCRSELKMKSQKDVSDMQNRKRRRLISEETQRKESLNPVSREEPATTKMPSNKNQKCRPELDGDQIDKCYEIFLRSLKKKPTNVEFVPSVGEKVLYHDYPLSCPTSPSDSDILEIDAATFANDVNTPFVPAKNHEVIDLDLEPEEGHGGNHYNSVFRVKLLENLRKPYDQREYNELLKEVSCRKQLVKDRELRHGRTVKIKLKAVGQSYLDKYTDFARKLQEIKPDSECNHPVMLNLLRGFVYWLENLPLHGSFKPWLDEACLKVLPSCKRVPCD</sequence>
<comment type="caution">
    <text evidence="2">The sequence shown here is derived from an EMBL/GenBank/DDBJ whole genome shotgun (WGS) entry which is preliminary data.</text>
</comment>